<dbReference type="VEuPathDB" id="FungiDB:VP01_1281g2"/>
<feature type="region of interest" description="Disordered" evidence="1">
    <location>
        <begin position="1"/>
        <end position="26"/>
    </location>
</feature>
<feature type="non-terminal residue" evidence="2">
    <location>
        <position position="313"/>
    </location>
</feature>
<dbReference type="STRING" id="27349.A0A0L6VNR6"/>
<name>A0A0L6VNR6_9BASI</name>
<dbReference type="OrthoDB" id="2500430at2759"/>
<dbReference type="Proteomes" id="UP000037035">
    <property type="component" value="Unassembled WGS sequence"/>
</dbReference>
<protein>
    <submittedName>
        <fullName evidence="2">Coiled coil AKL30</fullName>
    </submittedName>
</protein>
<feature type="compositionally biased region" description="Pro residues" evidence="1">
    <location>
        <begin position="10"/>
        <end position="20"/>
    </location>
</feature>
<evidence type="ECO:0000313" key="2">
    <source>
        <dbReference type="EMBL" id="KNZ62349.1"/>
    </source>
</evidence>
<keyword evidence="3" id="KW-1185">Reference proteome</keyword>
<evidence type="ECO:0000256" key="1">
    <source>
        <dbReference type="SAM" id="MobiDB-lite"/>
    </source>
</evidence>
<comment type="caution">
    <text evidence="2">The sequence shown here is derived from an EMBL/GenBank/DDBJ whole genome shotgun (WGS) entry which is preliminary data.</text>
</comment>
<dbReference type="AlphaFoldDB" id="A0A0L6VNR6"/>
<evidence type="ECO:0000313" key="3">
    <source>
        <dbReference type="Proteomes" id="UP000037035"/>
    </source>
</evidence>
<reference evidence="2 3" key="1">
    <citation type="submission" date="2015-08" db="EMBL/GenBank/DDBJ databases">
        <title>Next Generation Sequencing and Analysis of the Genome of Puccinia sorghi L Schw, the Causal Agent of Maize Common Rust.</title>
        <authorList>
            <person name="Rochi L."/>
            <person name="Burguener G."/>
            <person name="Darino M."/>
            <person name="Turjanski A."/>
            <person name="Kreff E."/>
            <person name="Dieguez M.J."/>
            <person name="Sacco F."/>
        </authorList>
    </citation>
    <scope>NUCLEOTIDE SEQUENCE [LARGE SCALE GENOMIC DNA]</scope>
    <source>
        <strain evidence="2 3">RO10H11247</strain>
    </source>
</reference>
<sequence length="313" mass="36264">MPNFLSPSQQPIPPPPPVSTIPPQNQPNTTLDLATIISNGTTAPLALPIVFLGISKQILDPENLSWERFGTAVDSPTFRDHQDSFWIDGIRNELDPDGVEMIQRLCLYKLQYKDTITTKETSKIIKASIYDSGIVYPMVAKYSLIQRDLWKESYTTEPNHSMRRFAMARQFMALFNKTILTANVAPVLKEWARNLRVCANSNHNHNTSYLIDSKQIVDAFSVHHDVTYRRRDDVEYNWWEDQDMILLPKPKKPENNETEWEHEPVLPDDAPERVFLMQEYIPGYRGLLSSFIPIDPALKMLHAFQHFVYFYTH</sequence>
<gene>
    <name evidence="2" type="ORF">VP01_1281g2</name>
</gene>
<accession>A0A0L6VNR6</accession>
<proteinExistence type="predicted"/>
<organism evidence="2 3">
    <name type="scientific">Puccinia sorghi</name>
    <dbReference type="NCBI Taxonomy" id="27349"/>
    <lineage>
        <taxon>Eukaryota</taxon>
        <taxon>Fungi</taxon>
        <taxon>Dikarya</taxon>
        <taxon>Basidiomycota</taxon>
        <taxon>Pucciniomycotina</taxon>
        <taxon>Pucciniomycetes</taxon>
        <taxon>Pucciniales</taxon>
        <taxon>Pucciniaceae</taxon>
        <taxon>Puccinia</taxon>
    </lineage>
</organism>
<dbReference type="EMBL" id="LAVV01003132">
    <property type="protein sequence ID" value="KNZ62349.1"/>
    <property type="molecule type" value="Genomic_DNA"/>
</dbReference>